<feature type="domain" description="Nitroreductase" evidence="1">
    <location>
        <begin position="69"/>
        <end position="153"/>
    </location>
</feature>
<reference evidence="2 3" key="1">
    <citation type="submission" date="2016-10" db="EMBL/GenBank/DDBJ databases">
        <authorList>
            <person name="de Groot N.N."/>
        </authorList>
    </citation>
    <scope>NUCLEOTIDE SEQUENCE [LARGE SCALE GENOMIC DNA]</scope>
    <source>
        <strain evidence="2 3">ASO4-2</strain>
    </source>
</reference>
<accession>A0A1G6EHE1</accession>
<dbReference type="InterPro" id="IPR050627">
    <property type="entry name" value="Nitroreductase/BluB"/>
</dbReference>
<dbReference type="SUPFAM" id="SSF55469">
    <property type="entry name" value="FMN-dependent nitroreductase-like"/>
    <property type="match status" value="1"/>
</dbReference>
<dbReference type="Pfam" id="PF00881">
    <property type="entry name" value="Nitroreductase"/>
    <property type="match status" value="2"/>
</dbReference>
<dbReference type="PANTHER" id="PTHR23026">
    <property type="entry name" value="NADPH NITROREDUCTASE"/>
    <property type="match status" value="1"/>
</dbReference>
<proteinExistence type="predicted"/>
<dbReference type="PANTHER" id="PTHR23026:SF123">
    <property type="entry name" value="NAD(P)H NITROREDUCTASE RV3131-RELATED"/>
    <property type="match status" value="1"/>
</dbReference>
<dbReference type="OrthoDB" id="9802510at2"/>
<dbReference type="CDD" id="cd02062">
    <property type="entry name" value="Nitro_FMN_reductase"/>
    <property type="match status" value="1"/>
</dbReference>
<evidence type="ECO:0000259" key="1">
    <source>
        <dbReference type="Pfam" id="PF00881"/>
    </source>
</evidence>
<feature type="domain" description="Nitroreductase" evidence="1">
    <location>
        <begin position="13"/>
        <end position="59"/>
    </location>
</feature>
<organism evidence="2 3">
    <name type="scientific">Desulfonatronum thiosulfatophilum</name>
    <dbReference type="NCBI Taxonomy" id="617002"/>
    <lineage>
        <taxon>Bacteria</taxon>
        <taxon>Pseudomonadati</taxon>
        <taxon>Thermodesulfobacteriota</taxon>
        <taxon>Desulfovibrionia</taxon>
        <taxon>Desulfovibrionales</taxon>
        <taxon>Desulfonatronaceae</taxon>
        <taxon>Desulfonatronum</taxon>
    </lineage>
</organism>
<dbReference type="AlphaFoldDB" id="A0A1G6EHE1"/>
<dbReference type="STRING" id="617002.SAMN05660653_02842"/>
<dbReference type="Gene3D" id="3.40.109.10">
    <property type="entry name" value="NADH Oxidase"/>
    <property type="match status" value="1"/>
</dbReference>
<dbReference type="RefSeq" id="WP_092123220.1">
    <property type="nucleotide sequence ID" value="NZ_FMXO01000018.1"/>
</dbReference>
<dbReference type="EMBL" id="FMXO01000018">
    <property type="protein sequence ID" value="SDB56796.1"/>
    <property type="molecule type" value="Genomic_DNA"/>
</dbReference>
<protein>
    <submittedName>
        <fullName evidence="2">Nitroreductase</fullName>
    </submittedName>
</protein>
<gene>
    <name evidence="2" type="ORF">SAMN05660653_02842</name>
</gene>
<evidence type="ECO:0000313" key="2">
    <source>
        <dbReference type="EMBL" id="SDB56796.1"/>
    </source>
</evidence>
<sequence length="173" mass="19274">MPHPEPTIFQALLQRRSVRKFTDQPVDTEHLRRILDAGRWAPSGLNNQPWRFLVIHKNDPRQESLAGLTKYAAIVRNAGALIALFLHKPAMYHEGKDHQAAGACIQNMLLAIHGLGLGGVWLGEIINQEEQVIQALDLNPDEYRIMAVIALGHPAHPGASSRRPLEELLLEAL</sequence>
<dbReference type="Proteomes" id="UP000198771">
    <property type="component" value="Unassembled WGS sequence"/>
</dbReference>
<dbReference type="GO" id="GO:0016491">
    <property type="term" value="F:oxidoreductase activity"/>
    <property type="evidence" value="ECO:0007669"/>
    <property type="project" value="InterPro"/>
</dbReference>
<evidence type="ECO:0000313" key="3">
    <source>
        <dbReference type="Proteomes" id="UP000198771"/>
    </source>
</evidence>
<dbReference type="InterPro" id="IPR029479">
    <property type="entry name" value="Nitroreductase"/>
</dbReference>
<name>A0A1G6EHE1_9BACT</name>
<dbReference type="InterPro" id="IPR000415">
    <property type="entry name" value="Nitroreductase-like"/>
</dbReference>
<keyword evidence="3" id="KW-1185">Reference proteome</keyword>